<name>A0A915LA68_ROMCU</name>
<keyword evidence="1" id="KW-1185">Reference proteome</keyword>
<reference evidence="2" key="1">
    <citation type="submission" date="2022-11" db="UniProtKB">
        <authorList>
            <consortium name="WormBaseParasite"/>
        </authorList>
    </citation>
    <scope>IDENTIFICATION</scope>
</reference>
<accession>A0A915LA68</accession>
<protein>
    <submittedName>
        <fullName evidence="2">Uncharacterized protein</fullName>
    </submittedName>
</protein>
<proteinExistence type="predicted"/>
<evidence type="ECO:0000313" key="2">
    <source>
        <dbReference type="WBParaSite" id="nRc.2.0.1.t48015-RA"/>
    </source>
</evidence>
<dbReference type="Proteomes" id="UP000887565">
    <property type="component" value="Unplaced"/>
</dbReference>
<evidence type="ECO:0000313" key="1">
    <source>
        <dbReference type="Proteomes" id="UP000887565"/>
    </source>
</evidence>
<organism evidence="1 2">
    <name type="scientific">Romanomermis culicivorax</name>
    <name type="common">Nematode worm</name>
    <dbReference type="NCBI Taxonomy" id="13658"/>
    <lineage>
        <taxon>Eukaryota</taxon>
        <taxon>Metazoa</taxon>
        <taxon>Ecdysozoa</taxon>
        <taxon>Nematoda</taxon>
        <taxon>Enoplea</taxon>
        <taxon>Dorylaimia</taxon>
        <taxon>Mermithida</taxon>
        <taxon>Mermithoidea</taxon>
        <taxon>Mermithidae</taxon>
        <taxon>Romanomermis</taxon>
    </lineage>
</organism>
<dbReference type="WBParaSite" id="nRc.2.0.1.t48015-RA">
    <property type="protein sequence ID" value="nRc.2.0.1.t48015-RA"/>
    <property type="gene ID" value="nRc.2.0.1.g48015"/>
</dbReference>
<dbReference type="AlphaFoldDB" id="A0A915LA68"/>
<sequence length="165" mass="18132">MVTIPGSPLPASAVVAPVLRLNKRVVSGLQCSTSEELSQSYPSGSPVRPPTWGPHHPLSNHLFEARLVPYKNIAQCCKFKKLAALYAEDSIVKIVSMGVGNTCIKYEPWTPTPAKSIKPGPTFKYNKNSYKNNDSKNNNKNSDLGLHVVVYLLSSLGYNYWAIRG</sequence>